<keyword evidence="3" id="KW-1185">Reference proteome</keyword>
<sequence>MGAPLEPARIFFAGTVASAPIVHSSAEGYVALLRIKVDGPQELLEWVRAEGSLGQFVAETGFAEGDAVLVLGELCCLAVTDDDGQERTECLTLAHRLTHDESARWVDQP</sequence>
<dbReference type="AlphaFoldDB" id="A0A7T7MA02"/>
<reference evidence="2 3" key="1">
    <citation type="submission" date="2020-12" db="EMBL/GenBank/DDBJ databases">
        <authorList>
            <person name="Zhou J."/>
        </authorList>
    </citation>
    <scope>NUCLEOTIDE SEQUENCE [LARGE SCALE GENOMIC DNA]</scope>
    <source>
        <strain evidence="2 3">CCUG 61299</strain>
    </source>
</reference>
<dbReference type="RefSeq" id="WP_200276106.1">
    <property type="nucleotide sequence ID" value="NZ_CP066802.1"/>
</dbReference>
<accession>A0A7T7MA02</accession>
<dbReference type="PROSITE" id="PS50935">
    <property type="entry name" value="SSB"/>
    <property type="match status" value="1"/>
</dbReference>
<name>A0A7T7MA02_9ACTO</name>
<evidence type="ECO:0000313" key="3">
    <source>
        <dbReference type="Proteomes" id="UP000595895"/>
    </source>
</evidence>
<dbReference type="EMBL" id="CP066802">
    <property type="protein sequence ID" value="QQM67480.1"/>
    <property type="molecule type" value="Genomic_DNA"/>
</dbReference>
<evidence type="ECO:0008006" key="4">
    <source>
        <dbReference type="Google" id="ProtNLM"/>
    </source>
</evidence>
<dbReference type="KEGG" id="awe:JG540_00800"/>
<gene>
    <name evidence="2" type="ORF">JG540_00800</name>
</gene>
<proteinExistence type="predicted"/>
<protein>
    <recommendedName>
        <fullName evidence="4">Single-stranded DNA-binding protein</fullName>
    </recommendedName>
</protein>
<evidence type="ECO:0000256" key="1">
    <source>
        <dbReference type="PROSITE-ProRule" id="PRU00252"/>
    </source>
</evidence>
<dbReference type="Proteomes" id="UP000595895">
    <property type="component" value="Chromosome"/>
</dbReference>
<dbReference type="GO" id="GO:0003697">
    <property type="term" value="F:single-stranded DNA binding"/>
    <property type="evidence" value="ECO:0007669"/>
    <property type="project" value="InterPro"/>
</dbReference>
<organism evidence="2 3">
    <name type="scientific">Actinomyces weissii</name>
    <dbReference type="NCBI Taxonomy" id="675090"/>
    <lineage>
        <taxon>Bacteria</taxon>
        <taxon>Bacillati</taxon>
        <taxon>Actinomycetota</taxon>
        <taxon>Actinomycetes</taxon>
        <taxon>Actinomycetales</taxon>
        <taxon>Actinomycetaceae</taxon>
        <taxon>Actinomyces</taxon>
    </lineage>
</organism>
<keyword evidence="1" id="KW-0238">DNA-binding</keyword>
<evidence type="ECO:0000313" key="2">
    <source>
        <dbReference type="EMBL" id="QQM67480.1"/>
    </source>
</evidence>
<dbReference type="InterPro" id="IPR000424">
    <property type="entry name" value="Primosome_PriB/ssb"/>
</dbReference>